<evidence type="ECO:0000256" key="8">
    <source>
        <dbReference type="SAM" id="Phobius"/>
    </source>
</evidence>
<sequence length="451" mass="50127">MKKRNNRIDRLVRWYKKFQVSKSPQMNLVWGFFLYTIIGFGLLSLPIFHKTNVGLLDNLFISTSAISTTGLVTVSVYDSYNFFGQFIIMVLFQIGGVGYMTLTTYYLLFTTRNISAWHNKILGAEFTMPNTIKIRDFIKSVVVFTTVMEVLGAVGFFIAFRQSGMEPLKAVWFSIFHSVSTFCTAGFGLFNDSFEGYSDSVFINTIISVLAIAGSLGFIVITDLWYRISGRSKKISFTTKIITYGFVLLLGLGTLLIYVAEPSVQASGSKLTESFFQTMTAMTTVGFNTISTDGLSLPILLLVIFLMYIGASPSGTAGGMKITTLTAMISVLKSRLFGQRQITFFNRIIPFERLYVATSTFILYTSIIFLFTFLLTFTETFELRQILFEVASSLGTVGLSTGITAGLSDWGKGLVIILMFIGRVGVLTFGFALLERKSNSSMEVIKDDLAV</sequence>
<evidence type="ECO:0000256" key="3">
    <source>
        <dbReference type="ARBA" id="ARBA00022475"/>
    </source>
</evidence>
<comment type="subcellular location">
    <subcellularLocation>
        <location evidence="1">Cell membrane</location>
        <topology evidence="1">Multi-pass membrane protein</topology>
    </subcellularLocation>
</comment>
<dbReference type="PANTHER" id="PTHR32024">
    <property type="entry name" value="TRK SYSTEM POTASSIUM UPTAKE PROTEIN TRKG-RELATED"/>
    <property type="match status" value="1"/>
</dbReference>
<gene>
    <name evidence="9" type="ORF">DZC72_03985</name>
</gene>
<keyword evidence="6" id="KW-0406">Ion transport</keyword>
<feature type="transmembrane region" description="Helical" evidence="8">
    <location>
        <begin position="386"/>
        <end position="407"/>
    </location>
</feature>
<feature type="transmembrane region" description="Helical" evidence="8">
    <location>
        <begin position="414"/>
        <end position="434"/>
    </location>
</feature>
<dbReference type="AlphaFoldDB" id="A0A3R8Q516"/>
<dbReference type="EMBL" id="QUSX01000001">
    <property type="protein sequence ID" value="RRQ49759.1"/>
    <property type="molecule type" value="Genomic_DNA"/>
</dbReference>
<feature type="transmembrane region" description="Helical" evidence="8">
    <location>
        <begin position="86"/>
        <end position="108"/>
    </location>
</feature>
<dbReference type="PANTHER" id="PTHR32024:SF1">
    <property type="entry name" value="KTR SYSTEM POTASSIUM UPTAKE PROTEIN B"/>
    <property type="match status" value="1"/>
</dbReference>
<dbReference type="Proteomes" id="UP000286990">
    <property type="component" value="Unassembled WGS sequence"/>
</dbReference>
<name>A0A3R8Q516_9FLAO</name>
<feature type="transmembrane region" description="Helical" evidence="8">
    <location>
        <begin position="354"/>
        <end position="374"/>
    </location>
</feature>
<protein>
    <submittedName>
        <fullName evidence="9">Potassium transporter TrkH</fullName>
    </submittedName>
</protein>
<proteinExistence type="predicted"/>
<evidence type="ECO:0000256" key="1">
    <source>
        <dbReference type="ARBA" id="ARBA00004651"/>
    </source>
</evidence>
<feature type="transmembrane region" description="Helical" evidence="8">
    <location>
        <begin position="170"/>
        <end position="190"/>
    </location>
</feature>
<keyword evidence="3" id="KW-1003">Cell membrane</keyword>
<evidence type="ECO:0000256" key="7">
    <source>
        <dbReference type="ARBA" id="ARBA00023136"/>
    </source>
</evidence>
<dbReference type="OrthoDB" id="9810952at2"/>
<keyword evidence="7 8" id="KW-0472">Membrane</keyword>
<feature type="transmembrane region" description="Helical" evidence="8">
    <location>
        <begin position="295"/>
        <end position="311"/>
    </location>
</feature>
<evidence type="ECO:0000313" key="10">
    <source>
        <dbReference type="Proteomes" id="UP000286990"/>
    </source>
</evidence>
<keyword evidence="5 8" id="KW-1133">Transmembrane helix</keyword>
<dbReference type="GO" id="GO:0030001">
    <property type="term" value="P:metal ion transport"/>
    <property type="evidence" value="ECO:0007669"/>
    <property type="project" value="UniProtKB-ARBA"/>
</dbReference>
<feature type="transmembrane region" description="Helical" evidence="8">
    <location>
        <begin position="27"/>
        <end position="47"/>
    </location>
</feature>
<evidence type="ECO:0000256" key="2">
    <source>
        <dbReference type="ARBA" id="ARBA00022448"/>
    </source>
</evidence>
<comment type="caution">
    <text evidence="9">The sequence shown here is derived from an EMBL/GenBank/DDBJ whole genome shotgun (WGS) entry which is preliminary data.</text>
</comment>
<keyword evidence="10" id="KW-1185">Reference proteome</keyword>
<keyword evidence="2" id="KW-0813">Transport</keyword>
<feature type="transmembrane region" description="Helical" evidence="8">
    <location>
        <begin position="241"/>
        <end position="260"/>
    </location>
</feature>
<feature type="transmembrane region" description="Helical" evidence="8">
    <location>
        <begin position="137"/>
        <end position="158"/>
    </location>
</feature>
<reference evidence="10" key="2">
    <citation type="submission" date="2018-12" db="EMBL/GenBank/DDBJ databases">
        <title>Maribacter lutimaris sp. nov., isolated from marine sediment.</title>
        <authorList>
            <person name="Kim K.K."/>
        </authorList>
    </citation>
    <scope>NUCLEOTIDE SEQUENCE [LARGE SCALE GENOMIC DNA]</scope>
    <source>
        <strain evidence="10">PoM-212</strain>
    </source>
</reference>
<dbReference type="GO" id="GO:0005886">
    <property type="term" value="C:plasma membrane"/>
    <property type="evidence" value="ECO:0007669"/>
    <property type="project" value="UniProtKB-SubCell"/>
</dbReference>
<evidence type="ECO:0000313" key="9">
    <source>
        <dbReference type="EMBL" id="RRQ49759.1"/>
    </source>
</evidence>
<dbReference type="Pfam" id="PF02386">
    <property type="entry name" value="TrkH"/>
    <property type="match status" value="1"/>
</dbReference>
<accession>A0A3R8Q516</accession>
<evidence type="ECO:0000256" key="6">
    <source>
        <dbReference type="ARBA" id="ARBA00023065"/>
    </source>
</evidence>
<keyword evidence="4 8" id="KW-0812">Transmembrane</keyword>
<dbReference type="GO" id="GO:0008324">
    <property type="term" value="F:monoatomic cation transmembrane transporter activity"/>
    <property type="evidence" value="ECO:0007669"/>
    <property type="project" value="InterPro"/>
</dbReference>
<dbReference type="InterPro" id="IPR003445">
    <property type="entry name" value="Cat_transpt"/>
</dbReference>
<reference evidence="10" key="1">
    <citation type="submission" date="2018-08" db="EMBL/GenBank/DDBJ databases">
        <authorList>
            <person name="Khan S.A."/>
            <person name="J S.E."/>
        </authorList>
    </citation>
    <scope>NUCLEOTIDE SEQUENCE [LARGE SCALE GENOMIC DNA]</scope>
    <source>
        <strain evidence="10">PoM-212</strain>
    </source>
</reference>
<feature type="transmembrane region" description="Helical" evidence="8">
    <location>
        <begin position="202"/>
        <end position="221"/>
    </location>
</feature>
<evidence type="ECO:0000256" key="5">
    <source>
        <dbReference type="ARBA" id="ARBA00022989"/>
    </source>
</evidence>
<evidence type="ECO:0000256" key="4">
    <source>
        <dbReference type="ARBA" id="ARBA00022692"/>
    </source>
</evidence>
<organism evidence="9 10">
    <name type="scientific">Maribacter algicola</name>
    <dbReference type="NCBI Taxonomy" id="2498892"/>
    <lineage>
        <taxon>Bacteria</taxon>
        <taxon>Pseudomonadati</taxon>
        <taxon>Bacteroidota</taxon>
        <taxon>Flavobacteriia</taxon>
        <taxon>Flavobacteriales</taxon>
        <taxon>Flavobacteriaceae</taxon>
        <taxon>Maribacter</taxon>
    </lineage>
</organism>